<reference evidence="2 4" key="2">
    <citation type="submission" date="2020-08" db="EMBL/GenBank/DDBJ databases">
        <title>Streptomycin resistant and MDR strain, P. mexicana.</title>
        <authorList>
            <person name="Ganesh-kumar S."/>
            <person name="Zhe T."/>
            <person name="Yu Z."/>
            <person name="Min Y."/>
        </authorList>
    </citation>
    <scope>NUCLEOTIDE SEQUENCE [LARGE SCALE GENOMIC DNA]</scope>
    <source>
        <strain evidence="2 4">GTZY</strain>
    </source>
</reference>
<keyword evidence="1" id="KW-0472">Membrane</keyword>
<protein>
    <submittedName>
        <fullName evidence="3">Stage II sporulation protein M</fullName>
    </submittedName>
</protein>
<dbReference type="Proteomes" id="UP000515838">
    <property type="component" value="Chromosome"/>
</dbReference>
<feature type="transmembrane region" description="Helical" evidence="1">
    <location>
        <begin position="189"/>
        <end position="214"/>
    </location>
</feature>
<gene>
    <name evidence="2" type="ORF">H4W19_12130</name>
    <name evidence="3" type="ORF">IAE60_02445</name>
</gene>
<feature type="transmembrane region" description="Helical" evidence="1">
    <location>
        <begin position="277"/>
        <end position="295"/>
    </location>
</feature>
<dbReference type="GeneID" id="81469807"/>
<dbReference type="PANTHER" id="PTHR35337:SF1">
    <property type="entry name" value="SLR1478 PROTEIN"/>
    <property type="match status" value="1"/>
</dbReference>
<evidence type="ECO:0000256" key="1">
    <source>
        <dbReference type="SAM" id="Phobius"/>
    </source>
</evidence>
<organism evidence="3 5">
    <name type="scientific">Pseudoxanthomonas mexicana</name>
    <dbReference type="NCBI Taxonomy" id="128785"/>
    <lineage>
        <taxon>Bacteria</taxon>
        <taxon>Pseudomonadati</taxon>
        <taxon>Pseudomonadota</taxon>
        <taxon>Gammaproteobacteria</taxon>
        <taxon>Lysobacterales</taxon>
        <taxon>Lysobacteraceae</taxon>
        <taxon>Pseudoxanthomonas</taxon>
    </lineage>
</organism>
<keyword evidence="1" id="KW-0812">Transmembrane</keyword>
<keyword evidence="1" id="KW-1133">Transmembrane helix</keyword>
<dbReference type="EMBL" id="CP060028">
    <property type="protein sequence ID" value="QND79113.1"/>
    <property type="molecule type" value="Genomic_DNA"/>
</dbReference>
<evidence type="ECO:0000313" key="3">
    <source>
        <dbReference type="EMBL" id="QNN78317.1"/>
    </source>
</evidence>
<feature type="transmembrane region" description="Helical" evidence="1">
    <location>
        <begin position="307"/>
        <end position="329"/>
    </location>
</feature>
<accession>A0A7G6UJB6</accession>
<dbReference type="InterPro" id="IPR002798">
    <property type="entry name" value="SpoIIM-like"/>
</dbReference>
<proteinExistence type="predicted"/>
<feature type="transmembrane region" description="Helical" evidence="1">
    <location>
        <begin position="234"/>
        <end position="256"/>
    </location>
</feature>
<evidence type="ECO:0000313" key="5">
    <source>
        <dbReference type="Proteomes" id="UP000515838"/>
    </source>
</evidence>
<dbReference type="EMBL" id="CP060731">
    <property type="protein sequence ID" value="QNN78317.1"/>
    <property type="molecule type" value="Genomic_DNA"/>
</dbReference>
<dbReference type="AlphaFoldDB" id="A0A7G6UJB6"/>
<keyword evidence="4" id="KW-1185">Reference proteome</keyword>
<dbReference type="Proteomes" id="UP000515506">
    <property type="component" value="Chromosome"/>
</dbReference>
<dbReference type="Pfam" id="PF01944">
    <property type="entry name" value="SpoIIM"/>
    <property type="match status" value="1"/>
</dbReference>
<evidence type="ECO:0000313" key="2">
    <source>
        <dbReference type="EMBL" id="QND79113.1"/>
    </source>
</evidence>
<dbReference type="PANTHER" id="PTHR35337">
    <property type="entry name" value="SLR1478 PROTEIN"/>
    <property type="match status" value="1"/>
</dbReference>
<name>A0A7G6UJB6_PSEMX</name>
<evidence type="ECO:0000313" key="4">
    <source>
        <dbReference type="Proteomes" id="UP000515506"/>
    </source>
</evidence>
<reference evidence="3 5" key="1">
    <citation type="submission" date="2020-08" db="EMBL/GenBank/DDBJ databases">
        <title>Streptomycin Non-resistant strain, P. mexicana.</title>
        <authorList>
            <person name="Ganesh-Kumar S."/>
            <person name="Zhe T."/>
            <person name="Yu Z."/>
            <person name="Min Y."/>
        </authorList>
    </citation>
    <scope>NUCLEOTIDE SEQUENCE [LARGE SCALE GENOMIC DNA]</scope>
    <source>
        <strain evidence="3 5">GTZY2</strain>
    </source>
</reference>
<dbReference type="RefSeq" id="WP_185894491.1">
    <property type="nucleotide sequence ID" value="NZ_CP060028.1"/>
</dbReference>
<sequence length="332" mass="36417">MRQEQFVARHQAEWVAFESWLQARGGSARRARHERNNGVLTDEDVPARYRRICQHLALARRRGYSPVVVDRLQALMQQGHGVLYRTPPPRWQHAVRFLLADFPRLVRSEAGCMTVAAVVFVVPLVLMFVLLQVRPELVYSLASPEQVAMYERMYDPSDARHALGRESGSDWQMFGVYIWNNISIGLRTFAGGLLAGVGALFVLVVNGVGIGTVFGHLQQIGYGDPLWRFVCGHAPFELTAIVLAGGAGLRLGLGLIAPGRRRRVDALAHAGAKGARLCLGVAFMLLVAAFIEAFWSSTQSIPAAVKYSVSGVLWTLVAVWLGFGGRGVADAD</sequence>
<feature type="transmembrane region" description="Helical" evidence="1">
    <location>
        <begin position="113"/>
        <end position="131"/>
    </location>
</feature>